<gene>
    <name evidence="3" type="ORF">E4U57_001979</name>
</gene>
<evidence type="ECO:0000256" key="2">
    <source>
        <dbReference type="SAM" id="SignalP"/>
    </source>
</evidence>
<protein>
    <submittedName>
        <fullName evidence="3">Uncharacterized protein</fullName>
    </submittedName>
</protein>
<evidence type="ECO:0000256" key="1">
    <source>
        <dbReference type="SAM" id="MobiDB-lite"/>
    </source>
</evidence>
<dbReference type="Proteomes" id="UP000742024">
    <property type="component" value="Unassembled WGS sequence"/>
</dbReference>
<feature type="region of interest" description="Disordered" evidence="1">
    <location>
        <begin position="29"/>
        <end position="51"/>
    </location>
</feature>
<proteinExistence type="predicted"/>
<evidence type="ECO:0000313" key="4">
    <source>
        <dbReference type="Proteomes" id="UP000742024"/>
    </source>
</evidence>
<accession>A0ABQ7PKM0</accession>
<evidence type="ECO:0000313" key="3">
    <source>
        <dbReference type="EMBL" id="KAG5966666.1"/>
    </source>
</evidence>
<sequence>MKFLSLIYIFGAIVSPVIANTVPNAEEVANTPGPSPLGAGHEVNEAGDPTPDFFRRRVRQYFPPA</sequence>
<organism evidence="3 4">
    <name type="scientific">Claviceps arundinis</name>
    <dbReference type="NCBI Taxonomy" id="1623583"/>
    <lineage>
        <taxon>Eukaryota</taxon>
        <taxon>Fungi</taxon>
        <taxon>Dikarya</taxon>
        <taxon>Ascomycota</taxon>
        <taxon>Pezizomycotina</taxon>
        <taxon>Sordariomycetes</taxon>
        <taxon>Hypocreomycetidae</taxon>
        <taxon>Hypocreales</taxon>
        <taxon>Clavicipitaceae</taxon>
        <taxon>Claviceps</taxon>
    </lineage>
</organism>
<feature type="chain" id="PRO_5046379146" evidence="2">
    <location>
        <begin position="20"/>
        <end position="65"/>
    </location>
</feature>
<dbReference type="EMBL" id="SRPR01000018">
    <property type="protein sequence ID" value="KAG5966666.1"/>
    <property type="molecule type" value="Genomic_DNA"/>
</dbReference>
<keyword evidence="2" id="KW-0732">Signal</keyword>
<reference evidence="3 4" key="1">
    <citation type="journal article" date="2020" name="bioRxiv">
        <title>Whole genome comparisons of ergot fungi reveals the divergence and evolution of species within the genus Claviceps are the result of varying mechanisms driving genome evolution and host range expansion.</title>
        <authorList>
            <person name="Wyka S.A."/>
            <person name="Mondo S.J."/>
            <person name="Liu M."/>
            <person name="Dettman J."/>
            <person name="Nalam V."/>
            <person name="Broders K.D."/>
        </authorList>
    </citation>
    <scope>NUCLEOTIDE SEQUENCE [LARGE SCALE GENOMIC DNA]</scope>
    <source>
        <strain evidence="3 4">LM583</strain>
    </source>
</reference>
<feature type="signal peptide" evidence="2">
    <location>
        <begin position="1"/>
        <end position="19"/>
    </location>
</feature>
<name>A0ABQ7PKM0_9HYPO</name>
<keyword evidence="4" id="KW-1185">Reference proteome</keyword>
<comment type="caution">
    <text evidence="3">The sequence shown here is derived from an EMBL/GenBank/DDBJ whole genome shotgun (WGS) entry which is preliminary data.</text>
</comment>